<evidence type="ECO:0000256" key="2">
    <source>
        <dbReference type="PIRSR" id="PIRSR613078-2"/>
    </source>
</evidence>
<dbReference type="EMBL" id="JFZT01000021">
    <property type="protein sequence ID" value="EZQ10599.1"/>
    <property type="molecule type" value="Genomic_DNA"/>
</dbReference>
<dbReference type="CDD" id="cd07067">
    <property type="entry name" value="HP_PGM_like"/>
    <property type="match status" value="1"/>
</dbReference>
<organism evidence="3 4">
    <name type="scientific">Candidatus Acidianus copahuensis</name>
    <dbReference type="NCBI Taxonomy" id="1160895"/>
    <lineage>
        <taxon>Archaea</taxon>
        <taxon>Thermoproteota</taxon>
        <taxon>Thermoprotei</taxon>
        <taxon>Sulfolobales</taxon>
        <taxon>Sulfolobaceae</taxon>
        <taxon>Acidianus</taxon>
    </lineage>
</organism>
<dbReference type="Gene3D" id="3.40.50.1240">
    <property type="entry name" value="Phosphoglycerate mutase-like"/>
    <property type="match status" value="1"/>
</dbReference>
<dbReference type="NCBIfam" id="TIGR00249">
    <property type="entry name" value="sixA"/>
    <property type="match status" value="1"/>
</dbReference>
<evidence type="ECO:0000313" key="4">
    <source>
        <dbReference type="Proteomes" id="UP000024332"/>
    </source>
</evidence>
<dbReference type="PANTHER" id="PTHR20935">
    <property type="entry name" value="PHOSPHOGLYCERATE MUTASE-RELATED"/>
    <property type="match status" value="1"/>
</dbReference>
<keyword evidence="1" id="KW-0378">Hydrolase</keyword>
<sequence>MTVILIVRHGESEPEVDGISDENRKIVKKGVKQMRRVANFIEEMGYEIDQVLISPLLRAVQSAEVILEELGLELKAETIDDLLPDKDPTEFAQKLREKQGTILVVGHEPSLSKLIKALTQSQVELKKGGVAVVEIDQVENKAELELLLTQKVMKLI</sequence>
<dbReference type="RefSeq" id="WP_048099104.1">
    <property type="nucleotide sequence ID" value="NZ_JFZT01000021.1"/>
</dbReference>
<evidence type="ECO:0000313" key="3">
    <source>
        <dbReference type="EMBL" id="EZQ10599.1"/>
    </source>
</evidence>
<dbReference type="SMART" id="SM00855">
    <property type="entry name" value="PGAM"/>
    <property type="match status" value="1"/>
</dbReference>
<evidence type="ECO:0000256" key="1">
    <source>
        <dbReference type="ARBA" id="ARBA00022801"/>
    </source>
</evidence>
<name>A0A031LT15_9CREN</name>
<protein>
    <submittedName>
        <fullName evidence="3">Phosphohistidine phosphatase</fullName>
    </submittedName>
</protein>
<dbReference type="InterPro" id="IPR029033">
    <property type="entry name" value="His_PPase_superfam"/>
</dbReference>
<dbReference type="Pfam" id="PF00300">
    <property type="entry name" value="His_Phos_1"/>
    <property type="match status" value="1"/>
</dbReference>
<dbReference type="AlphaFoldDB" id="A0A031LT15"/>
<reference evidence="3 4" key="1">
    <citation type="submission" date="2014-03" db="EMBL/GenBank/DDBJ databases">
        <title>Draft genome sequence of the novel thermoacidophilic archaea Acidianus copahuensis ALE1 strain, isolated from Copahue volcanic area in Neuquen Argentina.</title>
        <authorList>
            <person name="Urbieta M.S."/>
            <person name="Rascovan N."/>
            <person name="Castro C."/>
            <person name="Revale S."/>
            <person name="Giaveno M.A."/>
            <person name="Vazquez M.P."/>
            <person name="Donati E.R."/>
        </authorList>
    </citation>
    <scope>NUCLEOTIDE SEQUENCE [LARGE SCALE GENOMIC DNA]</scope>
    <source>
        <strain evidence="3 4">ALE1</strain>
    </source>
</reference>
<dbReference type="STRING" id="1160895.CM19_04005"/>
<accession>A0A031LT15</accession>
<dbReference type="SUPFAM" id="SSF53254">
    <property type="entry name" value="Phosphoglycerate mutase-like"/>
    <property type="match status" value="1"/>
</dbReference>
<dbReference type="OrthoDB" id="304253at2157"/>
<proteinExistence type="predicted"/>
<dbReference type="InterPro" id="IPR051021">
    <property type="entry name" value="Mito_Ser/Thr_phosphatase"/>
</dbReference>
<dbReference type="GO" id="GO:0101006">
    <property type="term" value="F:protein histidine phosphatase activity"/>
    <property type="evidence" value="ECO:0007669"/>
    <property type="project" value="InterPro"/>
</dbReference>
<feature type="binding site" evidence="2">
    <location>
        <position position="58"/>
    </location>
    <ligand>
        <name>substrate</name>
    </ligand>
</feature>
<dbReference type="Proteomes" id="UP000024332">
    <property type="component" value="Unassembled WGS sequence"/>
</dbReference>
<dbReference type="InterPro" id="IPR004449">
    <property type="entry name" value="SixA"/>
</dbReference>
<gene>
    <name evidence="3" type="ORF">CM19_04005</name>
</gene>
<comment type="caution">
    <text evidence="3">The sequence shown here is derived from an EMBL/GenBank/DDBJ whole genome shotgun (WGS) entry which is preliminary data.</text>
</comment>
<dbReference type="GO" id="GO:0005737">
    <property type="term" value="C:cytoplasm"/>
    <property type="evidence" value="ECO:0007669"/>
    <property type="project" value="InterPro"/>
</dbReference>
<dbReference type="InterPro" id="IPR013078">
    <property type="entry name" value="His_Pase_superF_clade-1"/>
</dbReference>
<keyword evidence="4" id="KW-1185">Reference proteome</keyword>